<dbReference type="SMART" id="SM00382">
    <property type="entry name" value="AAA"/>
    <property type="match status" value="1"/>
</dbReference>
<dbReference type="AlphaFoldDB" id="A0A078KUT0"/>
<dbReference type="InterPro" id="IPR003593">
    <property type="entry name" value="AAA+_ATPase"/>
</dbReference>
<dbReference type="STRING" id="29343.CCDG5_1822"/>
<dbReference type="EMBL" id="LM995447">
    <property type="protein sequence ID" value="CDZ24920.1"/>
    <property type="molecule type" value="Genomic_DNA"/>
</dbReference>
<evidence type="ECO:0000256" key="3">
    <source>
        <dbReference type="ARBA" id="ARBA00022741"/>
    </source>
</evidence>
<dbReference type="PROSITE" id="PS00211">
    <property type="entry name" value="ABC_TRANSPORTER_1"/>
    <property type="match status" value="1"/>
</dbReference>
<dbReference type="PROSITE" id="PS50893">
    <property type="entry name" value="ABC_TRANSPORTER_2"/>
    <property type="match status" value="1"/>
</dbReference>
<sequence length="298" mass="33789">MGLKVENASKRFGGKTVVDNLSFELDKPGVFGLLGTNGAGKTTTIRMILGILEKDSGNITWNGKPVKREDVRFGYLPEERGLYPQIKVRDQLLYFAKLRGLSREKALKNIDYWMKRLNVTKYYDMRAEQLSKGNQQKIQLILSILHDPDLVVLDEPLSGLDPVNADLFKSVILELVEKGKYIVMSSHQMTSVEEYCRDILLLVDGKTVLSGNLREIKHSYGRNNLFIGCDYDIIPKATELGMTLVNRTASGFELHIKSEESAYSLLKYLLDQGVAIDKFEIREPTLHEIFVEKAGERK</sequence>
<comment type="similarity">
    <text evidence="1">Belongs to the ABC transporter superfamily.</text>
</comment>
<accession>A0A078KUT0</accession>
<dbReference type="PATRIC" id="fig|29343.3.peg.1914"/>
<feature type="domain" description="ABC transporter" evidence="5">
    <location>
        <begin position="3"/>
        <end position="229"/>
    </location>
</feature>
<evidence type="ECO:0000256" key="2">
    <source>
        <dbReference type="ARBA" id="ARBA00022448"/>
    </source>
</evidence>
<evidence type="ECO:0000256" key="4">
    <source>
        <dbReference type="ARBA" id="ARBA00022840"/>
    </source>
</evidence>
<dbReference type="InterPro" id="IPR027417">
    <property type="entry name" value="P-loop_NTPase"/>
</dbReference>
<dbReference type="HOGENOM" id="CLU_000604_1_2_9"/>
<dbReference type="InterPro" id="IPR017871">
    <property type="entry name" value="ABC_transporter-like_CS"/>
</dbReference>
<dbReference type="Pfam" id="PF13732">
    <property type="entry name" value="DrrA1-3_C"/>
    <property type="match status" value="1"/>
</dbReference>
<evidence type="ECO:0000259" key="5">
    <source>
        <dbReference type="PROSITE" id="PS50893"/>
    </source>
</evidence>
<gene>
    <name evidence="6" type="primary">yhaQ</name>
    <name evidence="6" type="ORF">CCDG5_1822</name>
</gene>
<dbReference type="Pfam" id="PF00005">
    <property type="entry name" value="ABC_tran"/>
    <property type="match status" value="1"/>
</dbReference>
<dbReference type="GO" id="GO:0005524">
    <property type="term" value="F:ATP binding"/>
    <property type="evidence" value="ECO:0007669"/>
    <property type="project" value="UniProtKB-KW"/>
</dbReference>
<protein>
    <submittedName>
        <fullName evidence="6">Putative ABC transporter ATP-binding protein YhaQ</fullName>
    </submittedName>
</protein>
<reference evidence="7" key="1">
    <citation type="submission" date="2014-07" db="EMBL/GenBank/DDBJ databases">
        <authorList>
            <person name="Wibberg D."/>
        </authorList>
    </citation>
    <scope>NUCLEOTIDE SEQUENCE [LARGE SCALE GENOMIC DNA]</scope>
    <source>
        <strain evidence="7">DG5</strain>
    </source>
</reference>
<keyword evidence="2" id="KW-0813">Transport</keyword>
<dbReference type="Gene3D" id="3.40.50.300">
    <property type="entry name" value="P-loop containing nucleotide triphosphate hydrolases"/>
    <property type="match status" value="1"/>
</dbReference>
<evidence type="ECO:0000313" key="6">
    <source>
        <dbReference type="EMBL" id="CDZ24920.1"/>
    </source>
</evidence>
<dbReference type="PANTHER" id="PTHR42711">
    <property type="entry name" value="ABC TRANSPORTER ATP-BINDING PROTEIN"/>
    <property type="match status" value="1"/>
</dbReference>
<dbReference type="InterPro" id="IPR003439">
    <property type="entry name" value="ABC_transporter-like_ATP-bd"/>
</dbReference>
<dbReference type="GO" id="GO:0016887">
    <property type="term" value="F:ATP hydrolysis activity"/>
    <property type="evidence" value="ECO:0007669"/>
    <property type="project" value="InterPro"/>
</dbReference>
<keyword evidence="3" id="KW-0547">Nucleotide-binding</keyword>
<keyword evidence="7" id="KW-1185">Reference proteome</keyword>
<dbReference type="InterPro" id="IPR025302">
    <property type="entry name" value="DrrA1/2-like_C"/>
</dbReference>
<evidence type="ECO:0000313" key="7">
    <source>
        <dbReference type="Proteomes" id="UP000032431"/>
    </source>
</evidence>
<proteinExistence type="inferred from homology"/>
<organism evidence="6 7">
    <name type="scientific">[Clostridium] cellulosi</name>
    <dbReference type="NCBI Taxonomy" id="29343"/>
    <lineage>
        <taxon>Bacteria</taxon>
        <taxon>Bacillati</taxon>
        <taxon>Bacillota</taxon>
        <taxon>Clostridia</taxon>
        <taxon>Eubacteriales</taxon>
        <taxon>Oscillospiraceae</taxon>
        <taxon>Oscillospiraceae incertae sedis</taxon>
    </lineage>
</organism>
<dbReference type="OrthoDB" id="9804819at2"/>
<dbReference type="KEGG" id="ccel:CCDG5_1822"/>
<name>A0A078KUT0_9FIRM</name>
<keyword evidence="4 6" id="KW-0067">ATP-binding</keyword>
<dbReference type="InterPro" id="IPR050763">
    <property type="entry name" value="ABC_transporter_ATP-binding"/>
</dbReference>
<dbReference type="Proteomes" id="UP000032431">
    <property type="component" value="Chromosome I"/>
</dbReference>
<evidence type="ECO:0000256" key="1">
    <source>
        <dbReference type="ARBA" id="ARBA00005417"/>
    </source>
</evidence>
<dbReference type="PANTHER" id="PTHR42711:SF5">
    <property type="entry name" value="ABC TRANSPORTER ATP-BINDING PROTEIN NATA"/>
    <property type="match status" value="1"/>
</dbReference>
<dbReference type="SUPFAM" id="SSF52540">
    <property type="entry name" value="P-loop containing nucleoside triphosphate hydrolases"/>
    <property type="match status" value="1"/>
</dbReference>